<sequence length="89" mass="10246">MRERLIAQLRETGKYIAESCGEDRYGLLEAAYELERDAEQIAAYKEMQADSGYQIKLLEREVARLSAELEGQKKNARRSYELQTSARKG</sequence>
<accession>A0A926I576</accession>
<organism evidence="1 2">
    <name type="scientific">Ligaoa zhengdingensis</name>
    <dbReference type="NCBI Taxonomy" id="2763658"/>
    <lineage>
        <taxon>Bacteria</taxon>
        <taxon>Bacillati</taxon>
        <taxon>Bacillota</taxon>
        <taxon>Clostridia</taxon>
        <taxon>Eubacteriales</taxon>
        <taxon>Oscillospiraceae</taxon>
        <taxon>Ligaoa</taxon>
    </lineage>
</organism>
<comment type="caution">
    <text evidence="1">The sequence shown here is derived from an EMBL/GenBank/DDBJ whole genome shotgun (WGS) entry which is preliminary data.</text>
</comment>
<evidence type="ECO:0000313" key="1">
    <source>
        <dbReference type="EMBL" id="MBC8547248.1"/>
    </source>
</evidence>
<dbReference type="Proteomes" id="UP000653127">
    <property type="component" value="Unassembled WGS sequence"/>
</dbReference>
<proteinExistence type="predicted"/>
<protein>
    <submittedName>
        <fullName evidence="1">Uncharacterized protein</fullName>
    </submittedName>
</protein>
<evidence type="ECO:0000313" key="2">
    <source>
        <dbReference type="Proteomes" id="UP000653127"/>
    </source>
</evidence>
<keyword evidence="2" id="KW-1185">Reference proteome</keyword>
<reference evidence="1" key="1">
    <citation type="submission" date="2020-08" db="EMBL/GenBank/DDBJ databases">
        <title>Genome public.</title>
        <authorList>
            <person name="Liu C."/>
            <person name="Sun Q."/>
        </authorList>
    </citation>
    <scope>NUCLEOTIDE SEQUENCE</scope>
    <source>
        <strain evidence="1">NSJ-31</strain>
    </source>
</reference>
<name>A0A926I576_9FIRM</name>
<dbReference type="RefSeq" id="WP_249283323.1">
    <property type="nucleotide sequence ID" value="NZ_JACRST010000016.1"/>
</dbReference>
<dbReference type="EMBL" id="JACRST010000016">
    <property type="protein sequence ID" value="MBC8547248.1"/>
    <property type="molecule type" value="Genomic_DNA"/>
</dbReference>
<dbReference type="AlphaFoldDB" id="A0A926I576"/>
<gene>
    <name evidence="1" type="ORF">H8711_09960</name>
</gene>